<keyword evidence="3" id="KW-1185">Reference proteome</keyword>
<evidence type="ECO:0000313" key="3">
    <source>
        <dbReference type="Proteomes" id="UP000297245"/>
    </source>
</evidence>
<accession>A0A4S8LX80</accession>
<keyword evidence="1" id="KW-0175">Coiled coil</keyword>
<dbReference type="AlphaFoldDB" id="A0A4S8LX80"/>
<reference evidence="2 3" key="1">
    <citation type="journal article" date="2019" name="Nat. Ecol. Evol.">
        <title>Megaphylogeny resolves global patterns of mushroom evolution.</title>
        <authorList>
            <person name="Varga T."/>
            <person name="Krizsan K."/>
            <person name="Foldi C."/>
            <person name="Dima B."/>
            <person name="Sanchez-Garcia M."/>
            <person name="Sanchez-Ramirez S."/>
            <person name="Szollosi G.J."/>
            <person name="Szarkandi J.G."/>
            <person name="Papp V."/>
            <person name="Albert L."/>
            <person name="Andreopoulos W."/>
            <person name="Angelini C."/>
            <person name="Antonin V."/>
            <person name="Barry K.W."/>
            <person name="Bougher N.L."/>
            <person name="Buchanan P."/>
            <person name="Buyck B."/>
            <person name="Bense V."/>
            <person name="Catcheside P."/>
            <person name="Chovatia M."/>
            <person name="Cooper J."/>
            <person name="Damon W."/>
            <person name="Desjardin D."/>
            <person name="Finy P."/>
            <person name="Geml J."/>
            <person name="Haridas S."/>
            <person name="Hughes K."/>
            <person name="Justo A."/>
            <person name="Karasinski D."/>
            <person name="Kautmanova I."/>
            <person name="Kiss B."/>
            <person name="Kocsube S."/>
            <person name="Kotiranta H."/>
            <person name="LaButti K.M."/>
            <person name="Lechner B.E."/>
            <person name="Liimatainen K."/>
            <person name="Lipzen A."/>
            <person name="Lukacs Z."/>
            <person name="Mihaltcheva S."/>
            <person name="Morgado L.N."/>
            <person name="Niskanen T."/>
            <person name="Noordeloos M.E."/>
            <person name="Ohm R.A."/>
            <person name="Ortiz-Santana B."/>
            <person name="Ovrebo C."/>
            <person name="Racz N."/>
            <person name="Riley R."/>
            <person name="Savchenko A."/>
            <person name="Shiryaev A."/>
            <person name="Soop K."/>
            <person name="Spirin V."/>
            <person name="Szebenyi C."/>
            <person name="Tomsovsky M."/>
            <person name="Tulloss R.E."/>
            <person name="Uehling J."/>
            <person name="Grigoriev I.V."/>
            <person name="Vagvolgyi C."/>
            <person name="Papp T."/>
            <person name="Martin F.M."/>
            <person name="Miettinen O."/>
            <person name="Hibbett D.S."/>
            <person name="Nagy L.G."/>
        </authorList>
    </citation>
    <scope>NUCLEOTIDE SEQUENCE [LARGE SCALE GENOMIC DNA]</scope>
    <source>
        <strain evidence="2 3">CBS 962.96</strain>
    </source>
</reference>
<organism evidence="2 3">
    <name type="scientific">Dendrothele bispora (strain CBS 962.96)</name>
    <dbReference type="NCBI Taxonomy" id="1314807"/>
    <lineage>
        <taxon>Eukaryota</taxon>
        <taxon>Fungi</taxon>
        <taxon>Dikarya</taxon>
        <taxon>Basidiomycota</taxon>
        <taxon>Agaricomycotina</taxon>
        <taxon>Agaricomycetes</taxon>
        <taxon>Agaricomycetidae</taxon>
        <taxon>Agaricales</taxon>
        <taxon>Agaricales incertae sedis</taxon>
        <taxon>Dendrothele</taxon>
    </lineage>
</organism>
<dbReference type="InterPro" id="IPR032675">
    <property type="entry name" value="LRR_dom_sf"/>
</dbReference>
<feature type="coiled-coil region" evidence="1">
    <location>
        <begin position="58"/>
        <end position="85"/>
    </location>
</feature>
<dbReference type="OrthoDB" id="2910058at2759"/>
<proteinExistence type="predicted"/>
<dbReference type="SUPFAM" id="SSF52047">
    <property type="entry name" value="RNI-like"/>
    <property type="match status" value="1"/>
</dbReference>
<evidence type="ECO:0000313" key="2">
    <source>
        <dbReference type="EMBL" id="THU94120.1"/>
    </source>
</evidence>
<gene>
    <name evidence="2" type="ORF">K435DRAFT_860863</name>
</gene>
<name>A0A4S8LX80_DENBC</name>
<dbReference type="Gene3D" id="3.80.10.10">
    <property type="entry name" value="Ribonuclease Inhibitor"/>
    <property type="match status" value="1"/>
</dbReference>
<evidence type="ECO:0000256" key="1">
    <source>
        <dbReference type="SAM" id="Coils"/>
    </source>
</evidence>
<protein>
    <submittedName>
        <fullName evidence="2">Uncharacterized protein</fullName>
    </submittedName>
</protein>
<dbReference type="Proteomes" id="UP000297245">
    <property type="component" value="Unassembled WGS sequence"/>
</dbReference>
<sequence>MTRKQMQEPTTDEGILLCDRCRATIPKYTGPTCDDFLVKHRISGALIDSEALSISRTIEESDLEIQRYDTEIQQLRQTLSRLEKERCAAIRSRNARKALLSPIRKLPIELLSEIFSWCSHGPDEDVTDTYGVDRRKADTTCFMSVGILNIASTCTLWRAVSMSRPSLWSDIAICLDSLYDTVSGYDLVEVLKSWLRYSGTSPLTLRLHIHGPLPGLDGTLPVISNFHSGIERVLEVLLLESCRWESAVISMDTTSVMHWYMYDCLDTVPVFPKLQKLALSLDPSDSEMTSSWSQYWGGIFVPAPLRQLALPSGDFRPGHFFSPSAATSLASLTSLTFDIFYDVSIPLLGHFPVLEHLRILRYKGGLGNSVIVQLERLSHLDICIGVPDNEPLLFEPDIFAFLEAPRLVSLDISKHSYSYVEAFVMLRWSGTVFRKLLDQSAFSLHSLSISEIAISNDQILEVLDAMPKLSHLTITVDTEISRRLQPSHPEQNVRSKRFVSNIDF</sequence>
<dbReference type="EMBL" id="ML179231">
    <property type="protein sequence ID" value="THU94120.1"/>
    <property type="molecule type" value="Genomic_DNA"/>
</dbReference>